<proteinExistence type="predicted"/>
<evidence type="ECO:0000313" key="1">
    <source>
        <dbReference type="EMBL" id="GAB0173432.1"/>
    </source>
</evidence>
<sequence>MAQGLVKTYFWNHAGKNMKYDRVKIEQWIKSFKIALIENNIQEAFTLTQNLPFNTAISMESADKEMIEYLDIAKELISQTIELLESSRHDTRQQMEKIRQAKKFFS</sequence>
<dbReference type="Proteomes" id="UP001562457">
    <property type="component" value="Unassembled WGS sequence"/>
</dbReference>
<gene>
    <name evidence="1" type="ORF">NHP164001_14510</name>
</gene>
<evidence type="ECO:0000313" key="2">
    <source>
        <dbReference type="Proteomes" id="UP001562457"/>
    </source>
</evidence>
<protein>
    <submittedName>
        <fullName evidence="1">Uncharacterized protein</fullName>
    </submittedName>
</protein>
<dbReference type="EMBL" id="BAAFHN010000037">
    <property type="protein sequence ID" value="GAB0173432.1"/>
    <property type="molecule type" value="Genomic_DNA"/>
</dbReference>
<accession>A0ABQ0D503</accession>
<organism evidence="1 2">
    <name type="scientific">Helicobacter trogontum</name>
    <dbReference type="NCBI Taxonomy" id="50960"/>
    <lineage>
        <taxon>Bacteria</taxon>
        <taxon>Pseudomonadati</taxon>
        <taxon>Campylobacterota</taxon>
        <taxon>Epsilonproteobacteria</taxon>
        <taxon>Campylobacterales</taxon>
        <taxon>Helicobacteraceae</taxon>
        <taxon>Helicobacter</taxon>
    </lineage>
</organism>
<reference evidence="1 2" key="1">
    <citation type="submission" date="2024-06" db="EMBL/GenBank/DDBJ databases">
        <title>Draft genome sequence of Helicobacter trogontum NHP16-4001.</title>
        <authorList>
            <person name="Rimbara E."/>
            <person name="Suzuki M."/>
        </authorList>
    </citation>
    <scope>NUCLEOTIDE SEQUENCE [LARGE SCALE GENOMIC DNA]</scope>
    <source>
        <strain evidence="1 2">NHP16-4001</strain>
    </source>
</reference>
<comment type="caution">
    <text evidence="1">The sequence shown here is derived from an EMBL/GenBank/DDBJ whole genome shotgun (WGS) entry which is preliminary data.</text>
</comment>
<keyword evidence="2" id="KW-1185">Reference proteome</keyword>
<name>A0ABQ0D503_9HELI</name>